<accession>A0A0F9J9F9</accession>
<evidence type="ECO:0000313" key="1">
    <source>
        <dbReference type="EMBL" id="KKM66419.1"/>
    </source>
</evidence>
<organism evidence="1">
    <name type="scientific">marine sediment metagenome</name>
    <dbReference type="NCBI Taxonomy" id="412755"/>
    <lineage>
        <taxon>unclassified sequences</taxon>
        <taxon>metagenomes</taxon>
        <taxon>ecological metagenomes</taxon>
    </lineage>
</organism>
<gene>
    <name evidence="1" type="ORF">LCGC14_1481340</name>
</gene>
<reference evidence="1" key="1">
    <citation type="journal article" date="2015" name="Nature">
        <title>Complex archaea that bridge the gap between prokaryotes and eukaryotes.</title>
        <authorList>
            <person name="Spang A."/>
            <person name="Saw J.H."/>
            <person name="Jorgensen S.L."/>
            <person name="Zaremba-Niedzwiedzka K."/>
            <person name="Martijn J."/>
            <person name="Lind A.E."/>
            <person name="van Eijk R."/>
            <person name="Schleper C."/>
            <person name="Guy L."/>
            <person name="Ettema T.J."/>
        </authorList>
    </citation>
    <scope>NUCLEOTIDE SEQUENCE</scope>
</reference>
<comment type="caution">
    <text evidence="1">The sequence shown here is derived from an EMBL/GenBank/DDBJ whole genome shotgun (WGS) entry which is preliminary data.</text>
</comment>
<name>A0A0F9J9F9_9ZZZZ</name>
<feature type="non-terminal residue" evidence="1">
    <location>
        <position position="231"/>
    </location>
</feature>
<protein>
    <submittedName>
        <fullName evidence="1">Uncharacterized protein</fullName>
    </submittedName>
</protein>
<sequence length="231" mass="24500">MPPKATKTPNLDLLFQGVRNRAEEARLSEEAIRGDGSGVLEGITAGVSKALASGAQAGMYALSTAGRVLDLPRQYVSKPILGSLVATVEGRWDEIGSYDDLRTMWDEANVPGWARFSMELGTDPLIFFGGWGFFKSTGAKIATGLMRQKGLMVGAKSGFAATKVAFALEKSPAVRKLAQALSKGEPLTDDIARPIAEIMSKTGQITPGRTVDDVVAALLSPESIEGGQRML</sequence>
<proteinExistence type="predicted"/>
<dbReference type="EMBL" id="LAZR01010535">
    <property type="protein sequence ID" value="KKM66419.1"/>
    <property type="molecule type" value="Genomic_DNA"/>
</dbReference>
<dbReference type="AlphaFoldDB" id="A0A0F9J9F9"/>